<keyword evidence="4" id="KW-1185">Reference proteome</keyword>
<reference evidence="3 4" key="1">
    <citation type="submission" date="2018-03" db="EMBL/GenBank/DDBJ databases">
        <title>Finding Nemo's genes: A chromosome-scale reference assembly of the genome of the orange clownfish Amphiprion percula.</title>
        <authorList>
            <person name="Lehmann R."/>
        </authorList>
    </citation>
    <scope>NUCLEOTIDE SEQUENCE</scope>
</reference>
<dbReference type="OMA" id="AHCTESF"/>
<reference evidence="3" key="2">
    <citation type="submission" date="2025-08" db="UniProtKB">
        <authorList>
            <consortium name="Ensembl"/>
        </authorList>
    </citation>
    <scope>IDENTIFICATION</scope>
</reference>
<dbReference type="GO" id="GO:0045893">
    <property type="term" value="P:positive regulation of DNA-templated transcription"/>
    <property type="evidence" value="ECO:0007669"/>
    <property type="project" value="TreeGrafter"/>
</dbReference>
<dbReference type="GO" id="GO:0005634">
    <property type="term" value="C:nucleus"/>
    <property type="evidence" value="ECO:0007669"/>
    <property type="project" value="TreeGrafter"/>
</dbReference>
<name>A0A3P8SYH5_AMPPE</name>
<feature type="region of interest" description="Disordered" evidence="1">
    <location>
        <begin position="57"/>
        <end position="108"/>
    </location>
</feature>
<proteinExistence type="predicted"/>
<dbReference type="Proteomes" id="UP000265080">
    <property type="component" value="Chromosome 15"/>
</dbReference>
<dbReference type="GeneTree" id="ENSGT00940000177367"/>
<dbReference type="Ensembl" id="ENSAPET00000017915.1">
    <property type="protein sequence ID" value="ENSAPEP00000017420.1"/>
    <property type="gene ID" value="ENSAPEG00000012459.1"/>
</dbReference>
<dbReference type="PANTHER" id="PTHR14987:SF2">
    <property type="entry name" value="PROTEIN LBH"/>
    <property type="match status" value="1"/>
</dbReference>
<feature type="compositionally biased region" description="Basic and acidic residues" evidence="1">
    <location>
        <begin position="89"/>
        <end position="108"/>
    </location>
</feature>
<reference evidence="3" key="3">
    <citation type="submission" date="2025-09" db="UniProtKB">
        <authorList>
            <consortium name="Ensembl"/>
        </authorList>
    </citation>
    <scope>IDENTIFICATION</scope>
</reference>
<feature type="domain" description="LBH" evidence="2">
    <location>
        <begin position="26"/>
        <end position="89"/>
    </location>
</feature>
<evidence type="ECO:0000313" key="3">
    <source>
        <dbReference type="Ensembl" id="ENSAPEP00000017420.1"/>
    </source>
</evidence>
<dbReference type="InterPro" id="IPR038990">
    <property type="entry name" value="LBH_dom"/>
</dbReference>
<feature type="compositionally biased region" description="Basic and acidic residues" evidence="1">
    <location>
        <begin position="57"/>
        <end position="66"/>
    </location>
</feature>
<evidence type="ECO:0000259" key="2">
    <source>
        <dbReference type="Pfam" id="PF15317"/>
    </source>
</evidence>
<evidence type="ECO:0000256" key="1">
    <source>
        <dbReference type="SAM" id="MobiDB-lite"/>
    </source>
</evidence>
<organism evidence="3 4">
    <name type="scientific">Amphiprion percula</name>
    <name type="common">Orange clownfish</name>
    <name type="synonym">Lutjanus percula</name>
    <dbReference type="NCBI Taxonomy" id="161767"/>
    <lineage>
        <taxon>Eukaryota</taxon>
        <taxon>Metazoa</taxon>
        <taxon>Chordata</taxon>
        <taxon>Craniata</taxon>
        <taxon>Vertebrata</taxon>
        <taxon>Euteleostomi</taxon>
        <taxon>Actinopterygii</taxon>
        <taxon>Neopterygii</taxon>
        <taxon>Teleostei</taxon>
        <taxon>Neoteleostei</taxon>
        <taxon>Acanthomorphata</taxon>
        <taxon>Ovalentaria</taxon>
        <taxon>Pomacentridae</taxon>
        <taxon>Amphiprion</taxon>
    </lineage>
</organism>
<dbReference type="PANTHER" id="PTHR14987">
    <property type="entry name" value="PROTEIN LBH-RELATED"/>
    <property type="match status" value="1"/>
</dbReference>
<evidence type="ECO:0000313" key="4">
    <source>
        <dbReference type="Proteomes" id="UP000265080"/>
    </source>
</evidence>
<protein>
    <recommendedName>
        <fullName evidence="2">LBH domain-containing protein</fullName>
    </recommendedName>
</protein>
<dbReference type="Pfam" id="PF15317">
    <property type="entry name" value="Lbh"/>
    <property type="match status" value="1"/>
</dbReference>
<dbReference type="AlphaFoldDB" id="A0A3P8SYH5"/>
<sequence>MTGVLFCTEYQFSFGHYELRISSLIQIFPEANMNEESDYPEDFLYRRERLPSIVVEPTEHSEHESGELCCPPRCQINKNVEEDEEEDSHTDHTEDSVDGEQQEHIEEG</sequence>
<accession>A0A3P8SYH5</accession>
<dbReference type="InterPro" id="IPR042945">
    <property type="entry name" value="LBH_dom_prot"/>
</dbReference>